<keyword evidence="1" id="KW-0175">Coiled coil</keyword>
<dbReference type="OrthoDB" id="6516566at2759"/>
<reference evidence="3 4" key="2">
    <citation type="submission" date="2018-11" db="EMBL/GenBank/DDBJ databases">
        <authorList>
            <consortium name="Pathogen Informatics"/>
        </authorList>
    </citation>
    <scope>NUCLEOTIDE SEQUENCE [LARGE SCALE GENOMIC DNA]</scope>
    <source>
        <strain evidence="3 4">Egypt</strain>
    </source>
</reference>
<dbReference type="EMBL" id="UZAN01039543">
    <property type="protein sequence ID" value="VDP66109.1"/>
    <property type="molecule type" value="Genomic_DNA"/>
</dbReference>
<evidence type="ECO:0000313" key="4">
    <source>
        <dbReference type="Proteomes" id="UP000272942"/>
    </source>
</evidence>
<evidence type="ECO:0000313" key="3">
    <source>
        <dbReference type="EMBL" id="VDP66109.1"/>
    </source>
</evidence>
<dbReference type="SUPFAM" id="SSF47769">
    <property type="entry name" value="SAM/Pointed domain"/>
    <property type="match status" value="1"/>
</dbReference>
<accession>A0A183A5U1</accession>
<reference evidence="5" key="1">
    <citation type="submission" date="2016-06" db="UniProtKB">
        <authorList>
            <consortium name="WormBaseParasite"/>
        </authorList>
    </citation>
    <scope>IDENTIFICATION</scope>
</reference>
<dbReference type="AlphaFoldDB" id="A0A183A5U1"/>
<dbReference type="WBParaSite" id="ECPE_0000232601-mRNA-1">
    <property type="protein sequence ID" value="ECPE_0000232601-mRNA-1"/>
    <property type="gene ID" value="ECPE_0000232601"/>
</dbReference>
<dbReference type="InterPro" id="IPR013761">
    <property type="entry name" value="SAM/pointed_sf"/>
</dbReference>
<evidence type="ECO:0000256" key="1">
    <source>
        <dbReference type="SAM" id="Coils"/>
    </source>
</evidence>
<organism evidence="5">
    <name type="scientific">Echinostoma caproni</name>
    <dbReference type="NCBI Taxonomy" id="27848"/>
    <lineage>
        <taxon>Eukaryota</taxon>
        <taxon>Metazoa</taxon>
        <taxon>Spiralia</taxon>
        <taxon>Lophotrochozoa</taxon>
        <taxon>Platyhelminthes</taxon>
        <taxon>Trematoda</taxon>
        <taxon>Digenea</taxon>
        <taxon>Plagiorchiida</taxon>
        <taxon>Echinostomata</taxon>
        <taxon>Echinostomatoidea</taxon>
        <taxon>Echinostomatidae</taxon>
        <taxon>Echinostoma</taxon>
    </lineage>
</organism>
<keyword evidence="4" id="KW-1185">Reference proteome</keyword>
<feature type="region of interest" description="Disordered" evidence="2">
    <location>
        <begin position="260"/>
        <end position="327"/>
    </location>
</feature>
<dbReference type="Proteomes" id="UP000272942">
    <property type="component" value="Unassembled WGS sequence"/>
</dbReference>
<evidence type="ECO:0000256" key="2">
    <source>
        <dbReference type="SAM" id="MobiDB-lite"/>
    </source>
</evidence>
<dbReference type="Gene3D" id="1.10.150.50">
    <property type="entry name" value="Transcription Factor, Ets-1"/>
    <property type="match status" value="1"/>
</dbReference>
<evidence type="ECO:0000313" key="5">
    <source>
        <dbReference type="WBParaSite" id="ECPE_0000232601-mRNA-1"/>
    </source>
</evidence>
<feature type="compositionally biased region" description="Basic and acidic residues" evidence="2">
    <location>
        <begin position="272"/>
        <end position="290"/>
    </location>
</feature>
<feature type="coiled-coil region" evidence="1">
    <location>
        <begin position="62"/>
        <end position="89"/>
    </location>
</feature>
<protein>
    <submittedName>
        <fullName evidence="5">SAM domain-containing protein</fullName>
    </submittedName>
</protein>
<name>A0A183A5U1_9TREM</name>
<sequence length="530" mass="59146">MSEVEIKSGTTDHLQTRLIQLQKQVNAQAQRIAELEAKRKHPLNAVLGNVASLDKLDLLAEVSKQQFQIANLENANRELEMQVERLKASFLFVSVLILLFSSKALCQLGIPPTSSSRYNPLYNHKSLANSRSYMLSPTLNSTSPQPPAEHSCLDPIGRTLQNEDTQYFRPSLIGGGQFKSVSLNELRHHRVPQIEGTLLHRIPGPIDWTDSYRGYPPFSCESPYTSVYASPPLHSPQIPGLGPLDRLPPQYASNYHRQAYLTTRARSPPPTRTDDRAQETRDDSAGRHISDTTNATESHSKPSCDTKSLPIRRSTAPLPVPEDLNNFPTPPIGRRMLPASPHRISVSNSVPGRQTLPVDVNADQVQNKRDEREWHTAFHVPEPRGHSVVNGTVMTSISSDPELGQIHEKLFTLSASSPDSTEISVRMASEQTPKSECIDFIHWDKDMVSAWLYELGLGYSVPYTRRWLQHGSDLVHASRKEIEQVCNSSIPVTRLPTIVCIPVRLCMCFNLLVYISSAIPDRIVAKGDTS</sequence>
<gene>
    <name evidence="3" type="ORF">ECPE_LOCUS2326</name>
</gene>
<proteinExistence type="predicted"/>